<dbReference type="Pfam" id="PF13765">
    <property type="entry name" value="PRY"/>
    <property type="match status" value="1"/>
</dbReference>
<dbReference type="CDD" id="cd00116">
    <property type="entry name" value="LRR_RI"/>
    <property type="match status" value="1"/>
</dbReference>
<dbReference type="AlphaFoldDB" id="A0AAD7R804"/>
<keyword evidence="3" id="KW-0433">Leucine-rich repeat</keyword>
<feature type="compositionally biased region" description="Low complexity" evidence="7">
    <location>
        <begin position="37"/>
        <end position="46"/>
    </location>
</feature>
<dbReference type="Pfam" id="PF13516">
    <property type="entry name" value="LRR_6"/>
    <property type="match status" value="7"/>
</dbReference>
<evidence type="ECO:0000256" key="1">
    <source>
        <dbReference type="ARBA" id="ARBA00004496"/>
    </source>
</evidence>
<keyword evidence="2" id="KW-0963">Cytoplasm</keyword>
<dbReference type="InterPro" id="IPR027417">
    <property type="entry name" value="P-loop_NTPase"/>
</dbReference>
<keyword evidence="6" id="KW-0067">ATP-binding</keyword>
<accession>A0AAD7R804</accession>
<dbReference type="InterPro" id="IPR032675">
    <property type="entry name" value="LRR_dom_sf"/>
</dbReference>
<dbReference type="PROSITE" id="PS50837">
    <property type="entry name" value="NACHT"/>
    <property type="match status" value="1"/>
</dbReference>
<keyword evidence="4" id="KW-0677">Repeat</keyword>
<dbReference type="EMBL" id="JAINUG010000463">
    <property type="protein sequence ID" value="KAJ8367616.1"/>
    <property type="molecule type" value="Genomic_DNA"/>
</dbReference>
<feature type="region of interest" description="Disordered" evidence="7">
    <location>
        <begin position="1"/>
        <end position="74"/>
    </location>
</feature>
<dbReference type="GO" id="GO:0005737">
    <property type="term" value="C:cytoplasm"/>
    <property type="evidence" value="ECO:0007669"/>
    <property type="project" value="UniProtKB-SubCell"/>
</dbReference>
<dbReference type="InterPro" id="IPR013320">
    <property type="entry name" value="ConA-like_dom_sf"/>
</dbReference>
<evidence type="ECO:0000256" key="6">
    <source>
        <dbReference type="ARBA" id="ARBA00022840"/>
    </source>
</evidence>
<protein>
    <recommendedName>
        <fullName evidence="8">NACHT domain-containing protein</fullName>
    </recommendedName>
</protein>
<sequence length="1018" mass="113287">MHSSSSGAAGSDVSTEKKRRVMEPGSETEQEGRPSRSKAASPLSSSHQGSYTGKKKRIKEELKPSLKDKYKDTTEGFENSGQYTSLNCIYTDLYIADGDCKEVNNEHEVRQIQTAFMKYRKQNSPIKCNDIFKRLPGQETPIRSVMTKGIAGIGKTICVKKFVLNWATGEANQHLDFVFVLPFRELNLIKDEQYSLLELLQVFHPETEGIENIEFDDCKLLFIFDGLDESKLPLGFHCNRIVSDLKKKSSVDVLLTNLFKRNLLPYALLWITSRPAAAKMIPSQYLHRLTEIQGFSDPQKEEYFKKRFGDQDLADRIFTHVETSRSLYIMCYIPLFCWISATVLEKMLDRPDIGEIPKTLTGMYTQYLLIQSSIKNEKYDDGKETKTQKLLESDKEVLLKLGQVAFQQQEKGNLVHFEEDLKECGLDVTEASRSGVCTEIFKQETAWRKKFLSFVHLSFQEYMAALHVHDSFTNNKFNAWGSFLPSEPSEPSLHDLHEKAIDKALQSENGHLDLFLRFLLGLSLDSNQSLLQGLLKQTGSNSESIKKTIKYIKELIQVNFSPERCINLLHCLAELGDDSLEKEVQQYLSSGGWISPAHCSALAYVLLNSEKVLDEFDLRKYNTSYDGCRRLVPIVKHCRKAVLSGCSLTVESCEIVASALQSVSSPLRELNLSCNNLGDSEVELLCAALKSPICKLQTLDLSVNNLRDSEVKLLCAALKSPNCKLQTLDLSTNNLGDSGVELLCAALNSPNCKLQTLDLSCNNLGDSGVELLCAALKSPNCKLQTLDLSCNNLGDSGVELLCAALNSPNCKLQTLDLSYNNLGDSGVELLSAALSTLHNLRLRECNLTEGCCDALASVLRSHHSELRELELRDNDLQDSGVRALSAGLEDPHCKLQRLGLSGCGVTQRGCASLASALRSNPSHLRVLDLSYNHPGDSGGLEDPSCKLETLLVDHGGEIRINPGLRKYACQLTLDPNTAHRWLSLSEGNRKVAVAIVKLGLSSSGIFINPSRGPRTFWR</sequence>
<dbReference type="Pfam" id="PF17776">
    <property type="entry name" value="NLRC4_HD2"/>
    <property type="match status" value="1"/>
</dbReference>
<evidence type="ECO:0000256" key="2">
    <source>
        <dbReference type="ARBA" id="ARBA00022490"/>
    </source>
</evidence>
<proteinExistence type="predicted"/>
<feature type="domain" description="NACHT" evidence="8">
    <location>
        <begin position="143"/>
        <end position="277"/>
    </location>
</feature>
<evidence type="ECO:0000256" key="3">
    <source>
        <dbReference type="ARBA" id="ARBA00022614"/>
    </source>
</evidence>
<evidence type="ECO:0000256" key="4">
    <source>
        <dbReference type="ARBA" id="ARBA00022737"/>
    </source>
</evidence>
<evidence type="ECO:0000259" key="8">
    <source>
        <dbReference type="PROSITE" id="PS50837"/>
    </source>
</evidence>
<dbReference type="InterPro" id="IPR006574">
    <property type="entry name" value="PRY"/>
</dbReference>
<reference evidence="9" key="1">
    <citation type="journal article" date="2023" name="Science">
        <title>Genome structures resolve the early diversification of teleost fishes.</title>
        <authorList>
            <person name="Parey E."/>
            <person name="Louis A."/>
            <person name="Montfort J."/>
            <person name="Bouchez O."/>
            <person name="Roques C."/>
            <person name="Iampietro C."/>
            <person name="Lluch J."/>
            <person name="Castinel A."/>
            <person name="Donnadieu C."/>
            <person name="Desvignes T."/>
            <person name="Floi Bucao C."/>
            <person name="Jouanno E."/>
            <person name="Wen M."/>
            <person name="Mejri S."/>
            <person name="Dirks R."/>
            <person name="Jansen H."/>
            <person name="Henkel C."/>
            <person name="Chen W.J."/>
            <person name="Zahm M."/>
            <person name="Cabau C."/>
            <person name="Klopp C."/>
            <person name="Thompson A.W."/>
            <person name="Robinson-Rechavi M."/>
            <person name="Braasch I."/>
            <person name="Lecointre G."/>
            <person name="Bobe J."/>
            <person name="Postlethwait J.H."/>
            <person name="Berthelot C."/>
            <person name="Roest Crollius H."/>
            <person name="Guiguen Y."/>
        </authorList>
    </citation>
    <scope>NUCLEOTIDE SEQUENCE</scope>
    <source>
        <strain evidence="9">NC1722</strain>
    </source>
</reference>
<dbReference type="SMART" id="SM00368">
    <property type="entry name" value="LRR_RI"/>
    <property type="match status" value="11"/>
</dbReference>
<dbReference type="InterPro" id="IPR029495">
    <property type="entry name" value="NACHT-assoc"/>
</dbReference>
<dbReference type="Pfam" id="PF14484">
    <property type="entry name" value="FISNA"/>
    <property type="match status" value="1"/>
</dbReference>
<dbReference type="InterPro" id="IPR041075">
    <property type="entry name" value="NOD1/2_WH"/>
</dbReference>
<dbReference type="Proteomes" id="UP001221898">
    <property type="component" value="Unassembled WGS sequence"/>
</dbReference>
<keyword evidence="10" id="KW-1185">Reference proteome</keyword>
<dbReference type="PANTHER" id="PTHR24106">
    <property type="entry name" value="NACHT, LRR AND CARD DOMAINS-CONTAINING"/>
    <property type="match status" value="1"/>
</dbReference>
<dbReference type="Gene3D" id="2.60.120.920">
    <property type="match status" value="1"/>
</dbReference>
<dbReference type="Pfam" id="PF05729">
    <property type="entry name" value="NACHT"/>
    <property type="match status" value="1"/>
</dbReference>
<name>A0AAD7R804_9TELE</name>
<comment type="subcellular location">
    <subcellularLocation>
        <location evidence="1">Cytoplasm</location>
    </subcellularLocation>
</comment>
<feature type="compositionally biased region" description="Low complexity" evidence="7">
    <location>
        <begin position="1"/>
        <end position="11"/>
    </location>
</feature>
<evidence type="ECO:0000256" key="5">
    <source>
        <dbReference type="ARBA" id="ARBA00022741"/>
    </source>
</evidence>
<dbReference type="InterPro" id="IPR007111">
    <property type="entry name" value="NACHT_NTPase"/>
</dbReference>
<dbReference type="SMART" id="SM01288">
    <property type="entry name" value="FISNA"/>
    <property type="match status" value="1"/>
</dbReference>
<dbReference type="Gene3D" id="3.40.50.300">
    <property type="entry name" value="P-loop containing nucleotide triphosphate hydrolases"/>
    <property type="match status" value="1"/>
</dbReference>
<dbReference type="Gene3D" id="3.80.10.10">
    <property type="entry name" value="Ribonuclease Inhibitor"/>
    <property type="match status" value="2"/>
</dbReference>
<dbReference type="InterPro" id="IPR001611">
    <property type="entry name" value="Leu-rich_rpt"/>
</dbReference>
<comment type="caution">
    <text evidence="9">The sequence shown here is derived from an EMBL/GenBank/DDBJ whole genome shotgun (WGS) entry which is preliminary data.</text>
</comment>
<dbReference type="SUPFAM" id="SSF52047">
    <property type="entry name" value="RNI-like"/>
    <property type="match status" value="1"/>
</dbReference>
<evidence type="ECO:0000256" key="7">
    <source>
        <dbReference type="SAM" id="MobiDB-lite"/>
    </source>
</evidence>
<dbReference type="InterPro" id="IPR051261">
    <property type="entry name" value="NLR"/>
</dbReference>
<dbReference type="InterPro" id="IPR043136">
    <property type="entry name" value="B30.2/SPRY_sf"/>
</dbReference>
<feature type="compositionally biased region" description="Basic and acidic residues" evidence="7">
    <location>
        <begin position="58"/>
        <end position="74"/>
    </location>
</feature>
<evidence type="ECO:0000313" key="10">
    <source>
        <dbReference type="Proteomes" id="UP001221898"/>
    </source>
</evidence>
<gene>
    <name evidence="9" type="ORF">AAFF_G00314030</name>
</gene>
<organism evidence="9 10">
    <name type="scientific">Aldrovandia affinis</name>
    <dbReference type="NCBI Taxonomy" id="143900"/>
    <lineage>
        <taxon>Eukaryota</taxon>
        <taxon>Metazoa</taxon>
        <taxon>Chordata</taxon>
        <taxon>Craniata</taxon>
        <taxon>Vertebrata</taxon>
        <taxon>Euteleostomi</taxon>
        <taxon>Actinopterygii</taxon>
        <taxon>Neopterygii</taxon>
        <taxon>Teleostei</taxon>
        <taxon>Notacanthiformes</taxon>
        <taxon>Halosauridae</taxon>
        <taxon>Aldrovandia</taxon>
    </lineage>
</organism>
<dbReference type="SUPFAM" id="SSF49899">
    <property type="entry name" value="Concanavalin A-like lectins/glucanases"/>
    <property type="match status" value="1"/>
</dbReference>
<dbReference type="PROSITE" id="PS51450">
    <property type="entry name" value="LRR"/>
    <property type="match status" value="3"/>
</dbReference>
<evidence type="ECO:0000313" key="9">
    <source>
        <dbReference type="EMBL" id="KAJ8367616.1"/>
    </source>
</evidence>
<dbReference type="FunFam" id="3.40.50.300:FF:000210">
    <property type="entry name" value="Si:dkey-16p6.1"/>
    <property type="match status" value="1"/>
</dbReference>
<dbReference type="InterPro" id="IPR041267">
    <property type="entry name" value="NLRP_HD2"/>
</dbReference>
<dbReference type="GO" id="GO:0005524">
    <property type="term" value="F:ATP binding"/>
    <property type="evidence" value="ECO:0007669"/>
    <property type="project" value="UniProtKB-KW"/>
</dbReference>
<keyword evidence="5" id="KW-0547">Nucleotide-binding</keyword>
<dbReference type="Pfam" id="PF17779">
    <property type="entry name" value="WHD_NOD2"/>
    <property type="match status" value="1"/>
</dbReference>